<dbReference type="AlphaFoldDB" id="A0A418Y5N2"/>
<gene>
    <name evidence="1" type="ORF">D3872_05905</name>
</gene>
<sequence length="98" mass="10795">MNINVAPREPRFEFAFSVRIVLHGAHYFGPSPQGAERVAVYVKEGSFEGPEIRGVVLPDSGADCPLVRPDGVIDFDARYLLKTDDGVLIYMQNRGSTV</sequence>
<comment type="caution">
    <text evidence="1">The sequence shown here is derived from an EMBL/GenBank/DDBJ whole genome shotgun (WGS) entry which is preliminary data.</text>
</comment>
<reference evidence="1 2" key="1">
    <citation type="submission" date="2018-09" db="EMBL/GenBank/DDBJ databases">
        <authorList>
            <person name="Zhu H."/>
        </authorList>
    </citation>
    <scope>NUCLEOTIDE SEQUENCE [LARGE SCALE GENOMIC DNA]</scope>
    <source>
        <strain evidence="1 2">K1S02-61</strain>
    </source>
</reference>
<organism evidence="1 2">
    <name type="scientific">Massilia cavernae</name>
    <dbReference type="NCBI Taxonomy" id="2320864"/>
    <lineage>
        <taxon>Bacteria</taxon>
        <taxon>Pseudomonadati</taxon>
        <taxon>Pseudomonadota</taxon>
        <taxon>Betaproteobacteria</taxon>
        <taxon>Burkholderiales</taxon>
        <taxon>Oxalobacteraceae</taxon>
        <taxon>Telluria group</taxon>
        <taxon>Massilia</taxon>
    </lineage>
</organism>
<dbReference type="PANTHER" id="PTHR37315:SF1">
    <property type="entry name" value="UPF0311 PROTEIN BLR7842"/>
    <property type="match status" value="1"/>
</dbReference>
<protein>
    <submittedName>
        <fullName evidence="1">DUF3237 domain-containing protein</fullName>
    </submittedName>
</protein>
<dbReference type="EMBL" id="QYUP01000064">
    <property type="protein sequence ID" value="RJG22058.1"/>
    <property type="molecule type" value="Genomic_DNA"/>
</dbReference>
<dbReference type="Gene3D" id="2.40.160.20">
    <property type="match status" value="1"/>
</dbReference>
<keyword evidence="2" id="KW-1185">Reference proteome</keyword>
<proteinExistence type="predicted"/>
<evidence type="ECO:0000313" key="2">
    <source>
        <dbReference type="Proteomes" id="UP000284006"/>
    </source>
</evidence>
<accession>A0A418Y5N2</accession>
<dbReference type="InterPro" id="IPR020915">
    <property type="entry name" value="UPF0311"/>
</dbReference>
<dbReference type="OrthoDB" id="5294829at2"/>
<dbReference type="PANTHER" id="PTHR37315">
    <property type="entry name" value="UPF0311 PROTEIN BLR7842"/>
    <property type="match status" value="1"/>
</dbReference>
<name>A0A418Y5N2_9BURK</name>
<dbReference type="RefSeq" id="WP_119809910.1">
    <property type="nucleotide sequence ID" value="NZ_QYUP01000064.1"/>
</dbReference>
<dbReference type="Pfam" id="PF11578">
    <property type="entry name" value="DUF3237"/>
    <property type="match status" value="1"/>
</dbReference>
<evidence type="ECO:0000313" key="1">
    <source>
        <dbReference type="EMBL" id="RJG22058.1"/>
    </source>
</evidence>
<dbReference type="Proteomes" id="UP000284006">
    <property type="component" value="Unassembled WGS sequence"/>
</dbReference>